<feature type="region of interest" description="Disordered" evidence="8">
    <location>
        <begin position="1"/>
        <end position="27"/>
    </location>
</feature>
<dbReference type="GO" id="GO:0008270">
    <property type="term" value="F:zinc ion binding"/>
    <property type="evidence" value="ECO:0007669"/>
    <property type="project" value="UniProtKB-KW"/>
</dbReference>
<feature type="compositionally biased region" description="Basic and acidic residues" evidence="8">
    <location>
        <begin position="424"/>
        <end position="433"/>
    </location>
</feature>
<feature type="compositionally biased region" description="Basic and acidic residues" evidence="8">
    <location>
        <begin position="267"/>
        <end position="278"/>
    </location>
</feature>
<dbReference type="PROSITE" id="PS51916">
    <property type="entry name" value="DEUBAD"/>
    <property type="match status" value="1"/>
</dbReference>
<dbReference type="OMA" id="DVWKYSR"/>
<evidence type="ECO:0000259" key="9">
    <source>
        <dbReference type="PROSITE" id="PS51916"/>
    </source>
</evidence>
<keyword evidence="3" id="KW-0863">Zinc-finger</keyword>
<feature type="compositionally biased region" description="Polar residues" evidence="8">
    <location>
        <begin position="293"/>
        <end position="302"/>
    </location>
</feature>
<feature type="compositionally biased region" description="Basic residues" evidence="8">
    <location>
        <begin position="328"/>
        <end position="340"/>
    </location>
</feature>
<dbReference type="OrthoDB" id="2289918at2759"/>
<gene>
    <name evidence="10" type="ORF">PISL3812_03260</name>
</gene>
<evidence type="ECO:0000256" key="3">
    <source>
        <dbReference type="ARBA" id="ARBA00022771"/>
    </source>
</evidence>
<dbReference type="Pfam" id="PF13919">
    <property type="entry name" value="ASXH"/>
    <property type="match status" value="1"/>
</dbReference>
<evidence type="ECO:0000256" key="1">
    <source>
        <dbReference type="ARBA" id="ARBA00004123"/>
    </source>
</evidence>
<dbReference type="GO" id="GO:0005634">
    <property type="term" value="C:nucleus"/>
    <property type="evidence" value="ECO:0007669"/>
    <property type="project" value="UniProtKB-SubCell"/>
</dbReference>
<evidence type="ECO:0000313" key="11">
    <source>
        <dbReference type="Proteomes" id="UP000054383"/>
    </source>
</evidence>
<organism evidence="10 11">
    <name type="scientific">Talaromyces islandicus</name>
    <name type="common">Penicillium islandicum</name>
    <dbReference type="NCBI Taxonomy" id="28573"/>
    <lineage>
        <taxon>Eukaryota</taxon>
        <taxon>Fungi</taxon>
        <taxon>Dikarya</taxon>
        <taxon>Ascomycota</taxon>
        <taxon>Pezizomycotina</taxon>
        <taxon>Eurotiomycetes</taxon>
        <taxon>Eurotiomycetidae</taxon>
        <taxon>Eurotiales</taxon>
        <taxon>Trichocomaceae</taxon>
        <taxon>Talaromyces</taxon>
        <taxon>Talaromyces sect. Islandici</taxon>
    </lineage>
</organism>
<reference evidence="10 11" key="1">
    <citation type="submission" date="2015-04" db="EMBL/GenBank/DDBJ databases">
        <authorList>
            <person name="Syromyatnikov M.Y."/>
            <person name="Popov V.N."/>
        </authorList>
    </citation>
    <scope>NUCLEOTIDE SEQUENCE [LARGE SCALE GENOMIC DNA]</scope>
    <source>
        <strain evidence="10">WF-38-12</strain>
    </source>
</reference>
<keyword evidence="5" id="KW-0805">Transcription regulation</keyword>
<feature type="domain" description="DEUBAD" evidence="9">
    <location>
        <begin position="31"/>
        <end position="151"/>
    </location>
</feature>
<feature type="compositionally biased region" description="Basic and acidic residues" evidence="8">
    <location>
        <begin position="304"/>
        <end position="327"/>
    </location>
</feature>
<proteinExistence type="predicted"/>
<feature type="region of interest" description="Disordered" evidence="8">
    <location>
        <begin position="227"/>
        <end position="396"/>
    </location>
</feature>
<keyword evidence="4" id="KW-0862">Zinc</keyword>
<sequence length="550" mass="61519">MPSAPKQKKQNAAARPTKRGPWGEEHLMTNPKSALVNVDLVRLFSNPKAWECLDEEEKKHLISLLPAHIHPNPDPDPDNPDAKIPALPDDFLRYDNNWRGALRNFQSDLEAGRYKPTWQRQARQAVKDRAEGKYDDFKEREFEQFWGQKQKINHGLIAGESSKVRLKTLIQHGVVRVGDVWKYSHFHSTKRNSKADQILVEKEAKIIAIDGANLSFLVPTGQRTFLSAPSRTAQGPKETVPQEERTPSDTNVVDKPQTDPGLVEEPESNHHVQQDRPVSDLSLNTTKDDGYHGSSNQPTGNVENAEKLADKPSLDTKELDSKEEISPRRKTTRTSNKRKIASVGLRTTRSKAAKIDVHSSPSPKGHAENEIMPSVEPELEFQSEAEPTPVPTEEYSGFDVNRFLASVTEVASNSAASNNSPTLSRHEQAEPIKRQPTPCPPTSSEHPQVETKHQPEQQNPGADVPSTTQPGVEPLQAEPDSVSELPSPLETTIHNIAGPTALTKKIVEIDGRISQPAHGNAWKEIRCYRDNQDMGSLWEVRQAWYIKFQQ</sequence>
<dbReference type="InterPro" id="IPR028020">
    <property type="entry name" value="ASX_DEUBAD_dom"/>
</dbReference>
<feature type="compositionally biased region" description="Low complexity" evidence="8">
    <location>
        <begin position="411"/>
        <end position="420"/>
    </location>
</feature>
<feature type="compositionally biased region" description="Polar residues" evidence="8">
    <location>
        <begin position="456"/>
        <end position="470"/>
    </location>
</feature>
<dbReference type="EMBL" id="CVMT01000002">
    <property type="protein sequence ID" value="CRG86257.1"/>
    <property type="molecule type" value="Genomic_DNA"/>
</dbReference>
<keyword evidence="6" id="KW-0804">Transcription</keyword>
<evidence type="ECO:0000256" key="6">
    <source>
        <dbReference type="ARBA" id="ARBA00023163"/>
    </source>
</evidence>
<dbReference type="STRING" id="28573.A0A0U1LS81"/>
<keyword evidence="11" id="KW-1185">Reference proteome</keyword>
<protein>
    <recommendedName>
        <fullName evidence="9">DEUBAD domain-containing protein</fullName>
    </recommendedName>
</protein>
<dbReference type="Proteomes" id="UP000054383">
    <property type="component" value="Unassembled WGS sequence"/>
</dbReference>
<keyword evidence="7" id="KW-0539">Nucleus</keyword>
<evidence type="ECO:0000256" key="8">
    <source>
        <dbReference type="SAM" id="MobiDB-lite"/>
    </source>
</evidence>
<keyword evidence="2" id="KW-0479">Metal-binding</keyword>
<dbReference type="InterPro" id="IPR044867">
    <property type="entry name" value="DEUBAD_dom"/>
</dbReference>
<comment type="subcellular location">
    <subcellularLocation>
        <location evidence="1">Nucleus</location>
    </subcellularLocation>
</comment>
<evidence type="ECO:0000256" key="5">
    <source>
        <dbReference type="ARBA" id="ARBA00023015"/>
    </source>
</evidence>
<evidence type="ECO:0000313" key="10">
    <source>
        <dbReference type="EMBL" id="CRG86257.1"/>
    </source>
</evidence>
<evidence type="ECO:0000256" key="2">
    <source>
        <dbReference type="ARBA" id="ARBA00022723"/>
    </source>
</evidence>
<accession>A0A0U1LS81</accession>
<dbReference type="AlphaFoldDB" id="A0A0U1LS81"/>
<evidence type="ECO:0000256" key="4">
    <source>
        <dbReference type="ARBA" id="ARBA00022833"/>
    </source>
</evidence>
<feature type="region of interest" description="Disordered" evidence="8">
    <location>
        <begin position="410"/>
        <end position="487"/>
    </location>
</feature>
<evidence type="ECO:0000256" key="7">
    <source>
        <dbReference type="ARBA" id="ARBA00023242"/>
    </source>
</evidence>
<name>A0A0U1LS81_TALIS</name>